<accession>A0A1Q5ZUE5</accession>
<keyword evidence="2" id="KW-1185">Reference proteome</keyword>
<sequence>MINKPTIGNTSGALSPNYYCTNTNYLRAIPESIAPISKHLKLSKYIIASIFLFFCLTTDTVNAQNNFEHAMSNKIDSLLKRGVPPDGKVVLYSNYAPLSIMSPTGFGGSGTYVYGGLGGVYPELYTKNKTDLVAFGGLSFGDPVKAVNVAIGLNMTDVHEFRDFSTNLNISRQLPRGNSVAIGTFQLFTNSKQSDTKGTTFYLVFSHAVQWAPSKTPGASALAYSLGIGSGRFLYNSPADIRRGKGKYATAVFANISYEIIRNVNINTEWYGTNLGISAGVRPFRNSLSFSVGADNLTKYSGDHASMVFMIGYPLSVKRSAAK</sequence>
<dbReference type="EMBL" id="MPPL01000001">
    <property type="protein sequence ID" value="OKS85390.1"/>
    <property type="molecule type" value="Genomic_DNA"/>
</dbReference>
<dbReference type="AlphaFoldDB" id="A0A1Q5ZUE5"/>
<comment type="caution">
    <text evidence="1">The sequence shown here is derived from an EMBL/GenBank/DDBJ whole genome shotgun (WGS) entry which is preliminary data.</text>
</comment>
<organism evidence="1 2">
    <name type="scientific">Mucilaginibacter polytrichastri</name>
    <dbReference type="NCBI Taxonomy" id="1302689"/>
    <lineage>
        <taxon>Bacteria</taxon>
        <taxon>Pseudomonadati</taxon>
        <taxon>Bacteroidota</taxon>
        <taxon>Sphingobacteriia</taxon>
        <taxon>Sphingobacteriales</taxon>
        <taxon>Sphingobacteriaceae</taxon>
        <taxon>Mucilaginibacter</taxon>
    </lineage>
</organism>
<evidence type="ECO:0000313" key="2">
    <source>
        <dbReference type="Proteomes" id="UP000186720"/>
    </source>
</evidence>
<protein>
    <submittedName>
        <fullName evidence="1">Uncharacterized protein</fullName>
    </submittedName>
</protein>
<proteinExistence type="predicted"/>
<name>A0A1Q5ZUE5_9SPHI</name>
<dbReference type="Proteomes" id="UP000186720">
    <property type="component" value="Unassembled WGS sequence"/>
</dbReference>
<evidence type="ECO:0000313" key="1">
    <source>
        <dbReference type="EMBL" id="OKS85390.1"/>
    </source>
</evidence>
<gene>
    <name evidence="1" type="ORF">RG47T_0836</name>
</gene>
<reference evidence="1 2" key="1">
    <citation type="submission" date="2016-11" db="EMBL/GenBank/DDBJ databases">
        <title>Whole Genome Sequencing of Mucilaginibacter polytrichastri RG4-7(T) isolated from the moss sample.</title>
        <authorList>
            <person name="Li Y."/>
        </authorList>
    </citation>
    <scope>NUCLEOTIDE SEQUENCE [LARGE SCALE GENOMIC DNA]</scope>
    <source>
        <strain evidence="1 2">RG4-7</strain>
    </source>
</reference>
<dbReference type="STRING" id="1302689.RG47T_0836"/>